<keyword evidence="2" id="KW-1185">Reference proteome</keyword>
<proteinExistence type="predicted"/>
<name>A0ABT2ISH1_9FLAO</name>
<evidence type="ECO:0000313" key="1">
    <source>
        <dbReference type="EMBL" id="MCT2561781.1"/>
    </source>
</evidence>
<reference evidence="1 2" key="1">
    <citation type="submission" date="2022-09" db="EMBL/GenBank/DDBJ databases">
        <title>Chryseobacterium oleae sp.nov., isolated from the inter-root soil of Pyrola calliantha H. Andr. in Tibet.</title>
        <authorList>
            <person name="Li Z."/>
        </authorList>
    </citation>
    <scope>NUCLEOTIDE SEQUENCE [LARGE SCALE GENOMIC DNA]</scope>
    <source>
        <strain evidence="2">pc1-10</strain>
    </source>
</reference>
<dbReference type="Proteomes" id="UP001525566">
    <property type="component" value="Unassembled WGS sequence"/>
</dbReference>
<protein>
    <submittedName>
        <fullName evidence="1">Uncharacterized protein</fullName>
    </submittedName>
</protein>
<sequence length="275" mass="31918">MEHTFKSHATRKYLVKITSSMNLNGFTSDNEVEIRWMLSLKEIGAQHYTFELITLDHAMVKADNTGYIEIHKVVTQMQKALNDIKFTVDKQGNLLRVDNLEQIKTRWETVKSEVIEYNRSNTSLVELFKIQDEAFEKKGGVEAMVRATEFFDIYLNSLYGRDLFSRVKKSIPNLFRSGVIPFVLKYDSNKNQENGNVYNIQIEGYPNILVENHVKDLYGGFPITDFKVLKPVYTYNANYNIDIVTGFIQDGEISFTETINEKFGGEVHYKIQQYE</sequence>
<organism evidence="1 2">
    <name type="scientific">Chryseobacterium herbae</name>
    <dbReference type="NCBI Taxonomy" id="2976476"/>
    <lineage>
        <taxon>Bacteria</taxon>
        <taxon>Pseudomonadati</taxon>
        <taxon>Bacteroidota</taxon>
        <taxon>Flavobacteriia</taxon>
        <taxon>Flavobacteriales</taxon>
        <taxon>Weeksellaceae</taxon>
        <taxon>Chryseobacterium group</taxon>
        <taxon>Chryseobacterium</taxon>
    </lineage>
</organism>
<gene>
    <name evidence="1" type="ORF">N0B48_07790</name>
</gene>
<accession>A0ABT2ISH1</accession>
<evidence type="ECO:0000313" key="2">
    <source>
        <dbReference type="Proteomes" id="UP001525566"/>
    </source>
</evidence>
<dbReference type="RefSeq" id="WP_259838029.1">
    <property type="nucleotide sequence ID" value="NZ_JAOAMU010000002.1"/>
</dbReference>
<dbReference type="EMBL" id="JAOAMU010000002">
    <property type="protein sequence ID" value="MCT2561781.1"/>
    <property type="molecule type" value="Genomic_DNA"/>
</dbReference>
<comment type="caution">
    <text evidence="1">The sequence shown here is derived from an EMBL/GenBank/DDBJ whole genome shotgun (WGS) entry which is preliminary data.</text>
</comment>